<keyword evidence="5" id="KW-1185">Reference proteome</keyword>
<feature type="region of interest" description="Disordered" evidence="1">
    <location>
        <begin position="92"/>
        <end position="114"/>
    </location>
</feature>
<proteinExistence type="predicted"/>
<reference evidence="4 5" key="1">
    <citation type="submission" date="2023-07" db="EMBL/GenBank/DDBJ databases">
        <title>Sorghum-associated microbial communities from plants grown in Nebraska, USA.</title>
        <authorList>
            <person name="Schachtman D."/>
        </authorList>
    </citation>
    <scope>NUCLEOTIDE SEQUENCE [LARGE SCALE GENOMIC DNA]</scope>
    <source>
        <strain evidence="4 5">4272</strain>
    </source>
</reference>
<evidence type="ECO:0000256" key="1">
    <source>
        <dbReference type="SAM" id="MobiDB-lite"/>
    </source>
</evidence>
<feature type="domain" description="Outer membrane channel protein CpnT-like N-terminal" evidence="3">
    <location>
        <begin position="133"/>
        <end position="258"/>
    </location>
</feature>
<dbReference type="EMBL" id="JAVDWW010000010">
    <property type="protein sequence ID" value="MDR7171778.1"/>
    <property type="molecule type" value="Genomic_DNA"/>
</dbReference>
<dbReference type="RefSeq" id="WP_310406709.1">
    <property type="nucleotide sequence ID" value="NZ_JAVDWW010000010.1"/>
</dbReference>
<dbReference type="Pfam" id="PF25547">
    <property type="entry name" value="WXG100_2"/>
    <property type="match status" value="1"/>
</dbReference>
<evidence type="ECO:0000259" key="2">
    <source>
        <dbReference type="Pfam" id="PF14410"/>
    </source>
</evidence>
<dbReference type="Proteomes" id="UP001251217">
    <property type="component" value="Unassembled WGS sequence"/>
</dbReference>
<dbReference type="InterPro" id="IPR057746">
    <property type="entry name" value="CpnT-like_N"/>
</dbReference>
<comment type="caution">
    <text evidence="4">The sequence shown here is derived from an EMBL/GenBank/DDBJ whole genome shotgun (WGS) entry which is preliminary data.</text>
</comment>
<evidence type="ECO:0000313" key="4">
    <source>
        <dbReference type="EMBL" id="MDR7171778.1"/>
    </source>
</evidence>
<evidence type="ECO:0000313" key="5">
    <source>
        <dbReference type="Proteomes" id="UP001251217"/>
    </source>
</evidence>
<evidence type="ECO:0008006" key="6">
    <source>
        <dbReference type="Google" id="ProtNLM"/>
    </source>
</evidence>
<dbReference type="InterPro" id="IPR026835">
    <property type="entry name" value="YqcG_C"/>
</dbReference>
<organism evidence="4 5">
    <name type="scientific">Nocardia kruczakiae</name>
    <dbReference type="NCBI Taxonomy" id="261477"/>
    <lineage>
        <taxon>Bacteria</taxon>
        <taxon>Bacillati</taxon>
        <taxon>Actinomycetota</taxon>
        <taxon>Actinomycetes</taxon>
        <taxon>Mycobacteriales</taxon>
        <taxon>Nocardiaceae</taxon>
        <taxon>Nocardia</taxon>
    </lineage>
</organism>
<evidence type="ECO:0000259" key="3">
    <source>
        <dbReference type="Pfam" id="PF25547"/>
    </source>
</evidence>
<gene>
    <name evidence="4" type="ORF">J2W56_005539</name>
</gene>
<name>A0ABU1XML4_9NOCA</name>
<accession>A0ABU1XML4</accession>
<feature type="compositionally biased region" description="Polar residues" evidence="1">
    <location>
        <begin position="92"/>
        <end position="105"/>
    </location>
</feature>
<sequence length="474" mass="50517">MAPPPIVVDPNGFTAAAQTYADIHGNSLVPAITELCTTLNACGGSAGSDNAGLAWSKDYDPVAYDTVDALGDLALACGQMHDLLQFTGANHANANSQSEPNSDPNSLLFPPGSLAVYQPPEPPKAFGGSDPEPTGWSWIKGAVQGELWPNGAPNKLREAASAWRLMATKLRMATIAMPGARSHIEAQQSPETQQALEQHDLVKGQFESLAGTCDQLAASCDSYAESLHTTKKAIIDALVEMVALIAVDQAAGFIGAWLTGGGAEVAAQGGMALAISVYGARIATLIRALIGLAEVARIPIGVSQAIARGAEALIPLLKAEPVLAGAEGATAPGSFTSWANLRRPELREPTKKTIEAAATKWGPQGGSKDFYEVASDTDVKVPINKSYDDKPWVVQLPKDPSGKYYVDAANNSLYPVNPKWEYGHFSGYENRRLIADAQSKGMTQQQFNDYVNNHPEYFHVEDQPGNRSHRREQK</sequence>
<dbReference type="Pfam" id="PF14410">
    <property type="entry name" value="GH-E"/>
    <property type="match status" value="1"/>
</dbReference>
<feature type="domain" description="Toxin YqcG C-terminal" evidence="2">
    <location>
        <begin position="414"/>
        <end position="472"/>
    </location>
</feature>
<protein>
    <recommendedName>
        <fullName evidence="6">HNH/ENDO VII superfamily nuclease</fullName>
    </recommendedName>
</protein>